<dbReference type="GO" id="GO:0006465">
    <property type="term" value="P:signal peptide processing"/>
    <property type="evidence" value="ECO:0007669"/>
    <property type="project" value="TreeGrafter"/>
</dbReference>
<evidence type="ECO:0000259" key="8">
    <source>
        <dbReference type="Pfam" id="PF01478"/>
    </source>
</evidence>
<sequence>MTIAFFALGLIAGSFLNVLILRHGKRPLSGRSACPHCGRAIAWYDNIPVLSWMILRGSCRSCGGPISLQYPIVEALTGALFALYGSAFPAFVPYTLIALPIIALLVAIALYDLRTTFIPDAWVYAFAGLSFASPLFGVSGSFDLLGHALAGPASALPIFALWFVSRGRWMGFGDVKLALGIGWLLGPALGFAAVMFAFILGAIVSLAILLHLPRLARALSRWGISRYAPSRSYTMKSEVPFGPFLIAACFIIWFMQMHNIQLPFLSIYGL</sequence>
<dbReference type="Gene3D" id="1.20.120.1220">
    <property type="match status" value="1"/>
</dbReference>
<dbReference type="Pfam" id="PF01478">
    <property type="entry name" value="Peptidase_A24"/>
    <property type="match status" value="1"/>
</dbReference>
<feature type="transmembrane region" description="Helical" evidence="7">
    <location>
        <begin position="91"/>
        <end position="111"/>
    </location>
</feature>
<feature type="transmembrane region" description="Helical" evidence="7">
    <location>
        <begin position="123"/>
        <end position="142"/>
    </location>
</feature>
<evidence type="ECO:0000313" key="10">
    <source>
        <dbReference type="EMBL" id="OGG66760.1"/>
    </source>
</evidence>
<keyword evidence="3" id="KW-1003">Cell membrane</keyword>
<evidence type="ECO:0000313" key="11">
    <source>
        <dbReference type="Proteomes" id="UP000178572"/>
    </source>
</evidence>
<keyword evidence="4 7" id="KW-0812">Transmembrane</keyword>
<name>A0A1F6DZN2_9BACT</name>
<dbReference type="STRING" id="1798500.A3C21_03575"/>
<evidence type="ECO:0000259" key="9">
    <source>
        <dbReference type="Pfam" id="PF06750"/>
    </source>
</evidence>
<dbReference type="InterPro" id="IPR010627">
    <property type="entry name" value="Prepilin_pept_A24_N"/>
</dbReference>
<protein>
    <recommendedName>
        <fullName evidence="12">Prepilin peptidase</fullName>
    </recommendedName>
</protein>
<feature type="transmembrane region" description="Helical" evidence="7">
    <location>
        <begin position="177"/>
        <end position="210"/>
    </location>
</feature>
<dbReference type="Proteomes" id="UP000178572">
    <property type="component" value="Unassembled WGS sequence"/>
</dbReference>
<dbReference type="InterPro" id="IPR000045">
    <property type="entry name" value="Prepilin_IV_endopep_pep"/>
</dbReference>
<gene>
    <name evidence="10" type="ORF">A3C21_03575</name>
</gene>
<dbReference type="PANTHER" id="PTHR30487:SF0">
    <property type="entry name" value="PREPILIN LEADER PEPTIDASE_N-METHYLTRANSFERASE-RELATED"/>
    <property type="match status" value="1"/>
</dbReference>
<proteinExistence type="inferred from homology"/>
<dbReference type="GO" id="GO:0005886">
    <property type="term" value="C:plasma membrane"/>
    <property type="evidence" value="ECO:0007669"/>
    <property type="project" value="UniProtKB-SubCell"/>
</dbReference>
<reference evidence="10 11" key="1">
    <citation type="journal article" date="2016" name="Nat. Commun.">
        <title>Thousands of microbial genomes shed light on interconnected biogeochemical processes in an aquifer system.</title>
        <authorList>
            <person name="Anantharaman K."/>
            <person name="Brown C.T."/>
            <person name="Hug L.A."/>
            <person name="Sharon I."/>
            <person name="Castelle C.J."/>
            <person name="Probst A.J."/>
            <person name="Thomas B.C."/>
            <person name="Singh A."/>
            <person name="Wilkins M.J."/>
            <person name="Karaoz U."/>
            <person name="Brodie E.L."/>
            <person name="Williams K.H."/>
            <person name="Hubbard S.S."/>
            <person name="Banfield J.F."/>
        </authorList>
    </citation>
    <scope>NUCLEOTIDE SEQUENCE [LARGE SCALE GENOMIC DNA]</scope>
</reference>
<dbReference type="AlphaFoldDB" id="A0A1F6DZN2"/>
<keyword evidence="5 7" id="KW-1133">Transmembrane helix</keyword>
<feature type="domain" description="Prepilin type IV endopeptidase peptidase" evidence="8">
    <location>
        <begin position="101"/>
        <end position="205"/>
    </location>
</feature>
<comment type="similarity">
    <text evidence="2">Belongs to the peptidase A24 family.</text>
</comment>
<evidence type="ECO:0000256" key="5">
    <source>
        <dbReference type="ARBA" id="ARBA00022989"/>
    </source>
</evidence>
<evidence type="ECO:0000256" key="1">
    <source>
        <dbReference type="ARBA" id="ARBA00004651"/>
    </source>
</evidence>
<dbReference type="GO" id="GO:0004190">
    <property type="term" value="F:aspartic-type endopeptidase activity"/>
    <property type="evidence" value="ECO:0007669"/>
    <property type="project" value="InterPro"/>
</dbReference>
<dbReference type="Pfam" id="PF06750">
    <property type="entry name" value="A24_N_bact"/>
    <property type="match status" value="1"/>
</dbReference>
<feature type="transmembrane region" description="Helical" evidence="7">
    <location>
        <begin position="148"/>
        <end position="165"/>
    </location>
</feature>
<evidence type="ECO:0000256" key="6">
    <source>
        <dbReference type="ARBA" id="ARBA00023136"/>
    </source>
</evidence>
<dbReference type="PANTHER" id="PTHR30487">
    <property type="entry name" value="TYPE 4 PREPILIN-LIKE PROTEINS LEADER PEPTIDE-PROCESSING ENZYME"/>
    <property type="match status" value="1"/>
</dbReference>
<accession>A0A1F6DZN2</accession>
<dbReference type="EMBL" id="MFLN01000038">
    <property type="protein sequence ID" value="OGG66760.1"/>
    <property type="molecule type" value="Genomic_DNA"/>
</dbReference>
<dbReference type="InterPro" id="IPR050882">
    <property type="entry name" value="Prepilin_peptidase/N-MTase"/>
</dbReference>
<feature type="domain" description="Prepilin peptidase A24 N-terminal" evidence="9">
    <location>
        <begin position="8"/>
        <end position="84"/>
    </location>
</feature>
<evidence type="ECO:0000256" key="4">
    <source>
        <dbReference type="ARBA" id="ARBA00022692"/>
    </source>
</evidence>
<evidence type="ECO:0000256" key="3">
    <source>
        <dbReference type="ARBA" id="ARBA00022475"/>
    </source>
</evidence>
<evidence type="ECO:0000256" key="2">
    <source>
        <dbReference type="ARBA" id="ARBA00005801"/>
    </source>
</evidence>
<evidence type="ECO:0000256" key="7">
    <source>
        <dbReference type="SAM" id="Phobius"/>
    </source>
</evidence>
<organism evidence="10 11">
    <name type="scientific">Candidatus Kaiserbacteria bacterium RIFCSPHIGHO2_02_FULL_59_21</name>
    <dbReference type="NCBI Taxonomy" id="1798500"/>
    <lineage>
        <taxon>Bacteria</taxon>
        <taxon>Candidatus Kaiseribacteriota</taxon>
    </lineage>
</organism>
<feature type="transmembrane region" description="Helical" evidence="7">
    <location>
        <begin position="239"/>
        <end position="255"/>
    </location>
</feature>
<comment type="subcellular location">
    <subcellularLocation>
        <location evidence="1">Cell membrane</location>
        <topology evidence="1">Multi-pass membrane protein</topology>
    </subcellularLocation>
</comment>
<keyword evidence="6 7" id="KW-0472">Membrane</keyword>
<comment type="caution">
    <text evidence="10">The sequence shown here is derived from an EMBL/GenBank/DDBJ whole genome shotgun (WGS) entry which is preliminary data.</text>
</comment>
<evidence type="ECO:0008006" key="12">
    <source>
        <dbReference type="Google" id="ProtNLM"/>
    </source>
</evidence>